<evidence type="ECO:0000313" key="2">
    <source>
        <dbReference type="EMBL" id="QBJ93731.1"/>
    </source>
</evidence>
<dbReference type="InterPro" id="IPR023375">
    <property type="entry name" value="ADC_dom_sf"/>
</dbReference>
<dbReference type="OrthoDB" id="5095936at2"/>
<dbReference type="RefSeq" id="WP_051887459.1">
    <property type="nucleotide sequence ID" value="NZ_CP032229.1"/>
</dbReference>
<dbReference type="EMBL" id="CP032229">
    <property type="protein sequence ID" value="QBJ93731.1"/>
    <property type="molecule type" value="Genomic_DNA"/>
</dbReference>
<dbReference type="Gene3D" id="2.40.400.10">
    <property type="entry name" value="Acetoacetate decarboxylase-like"/>
    <property type="match status" value="1"/>
</dbReference>
<dbReference type="KEGG" id="sseo:D0Z67_27990"/>
<gene>
    <name evidence="2" type="ORF">D0Z67_27990</name>
</gene>
<dbReference type="STRING" id="73044.GCA_000725795_00544"/>
<protein>
    <recommendedName>
        <fullName evidence="4">Acetoacetate decarboxylase family protein</fullName>
    </recommendedName>
</protein>
<reference evidence="2 3" key="1">
    <citation type="submission" date="2018-08" db="EMBL/GenBank/DDBJ databases">
        <title>The complete genome sequence of Streptomyces seoulensis, a pioneer strain for nickel superoxide dismutase discovery.</title>
        <authorList>
            <person name="Shin J."/>
            <person name="Lee J.-S."/>
            <person name="Lee E.-J."/>
            <person name="Youn H.-D."/>
        </authorList>
    </citation>
    <scope>NUCLEOTIDE SEQUENCE [LARGE SCALE GENOMIC DNA]</scope>
    <source>
        <strain evidence="2 3">KCTC 9819</strain>
    </source>
</reference>
<evidence type="ECO:0000313" key="3">
    <source>
        <dbReference type="Proteomes" id="UP000292547"/>
    </source>
</evidence>
<keyword evidence="3" id="KW-1185">Reference proteome</keyword>
<feature type="region of interest" description="Disordered" evidence="1">
    <location>
        <begin position="1"/>
        <end position="23"/>
    </location>
</feature>
<evidence type="ECO:0000256" key="1">
    <source>
        <dbReference type="SAM" id="MobiDB-lite"/>
    </source>
</evidence>
<organism evidence="2 3">
    <name type="scientific">Streptomyces seoulensis</name>
    <dbReference type="NCBI Taxonomy" id="73044"/>
    <lineage>
        <taxon>Bacteria</taxon>
        <taxon>Bacillati</taxon>
        <taxon>Actinomycetota</taxon>
        <taxon>Actinomycetes</taxon>
        <taxon>Kitasatosporales</taxon>
        <taxon>Streptomycetaceae</taxon>
        <taxon>Streptomyces</taxon>
    </lineage>
</organism>
<evidence type="ECO:0008006" key="4">
    <source>
        <dbReference type="Google" id="ProtNLM"/>
    </source>
</evidence>
<dbReference type="AlphaFoldDB" id="A0A4P6U3L7"/>
<accession>A0A4P6U3L7</accession>
<dbReference type="Pfam" id="PF06314">
    <property type="entry name" value="ADC"/>
    <property type="match status" value="1"/>
</dbReference>
<sequence>MRADGHAHRRPAPGGQDTDRRTTERLLRDGAREIAEVADGVRAVAERTADALLAPPHRRAARHPRTGLTARWALLRVLTDPRGLGAPAGAARRRLARLVGARRGGEPLAALMAVTSLRLRIAAVLTGHPELARDPGMRRLTEALGTKGDREAVRALRTLFRDPGAQRALAALTPVLDELLRVRALLDAEPIVRAEPEIHAGQGTAEAVSLTDREKQTLATEGSLLGFLRNIDTLAPEGRVLVQNVRGPDGVVRYVVQAPGTSSGRPRHGSRRDVVGAWREQLTADSPYTRALRPAIEEHGIPRGAELALIGHGEGGTALLNLARDAGFCRAYRLTHVIAVGAPDPAGRPADPRTWVGHVTNEHDLVPAAAPADPHPNRYDARYTGPTRAFPESHLLREYIGHLRTVAPEARAHLDEALTPFRGPVVRSQAYQLKDPAHPPEGHPFLTLPTSSVPTTTGPVGVPVRYQDTAAAHLCFPVDTEAVRALLPDVPWMRPSGIGPRTLAVLSLYEHRCSTLGPYTEIALSVPVDDLWRPRPADFATDLLRRADLRRTGRHVLSLAVTTEEARVAARELWGQPAIRAAAEVHLTGPRLRLSAPGLGIAVLGRLGPGVRCPEPDWALYGRRGDSTVRTAVRTSGRPRLHAGAGVRLRLDTAAAEPMAGQLRRLGIDTARPLFVVACPQFMVHRAAGAVLPR</sequence>
<dbReference type="InterPro" id="IPR010451">
    <property type="entry name" value="Acetoacetate_decarboxylase"/>
</dbReference>
<proteinExistence type="predicted"/>
<dbReference type="Proteomes" id="UP000292547">
    <property type="component" value="Chromosome"/>
</dbReference>
<dbReference type="GeneID" id="300102745"/>
<dbReference type="SUPFAM" id="SSF160104">
    <property type="entry name" value="Acetoacetate decarboxylase-like"/>
    <property type="match status" value="1"/>
</dbReference>
<name>A0A4P6U3L7_STRSO</name>
<dbReference type="GO" id="GO:0016829">
    <property type="term" value="F:lyase activity"/>
    <property type="evidence" value="ECO:0007669"/>
    <property type="project" value="InterPro"/>
</dbReference>